<evidence type="ECO:0000313" key="1">
    <source>
        <dbReference type="EMBL" id="EBA09323.1"/>
    </source>
</evidence>
<organism evidence="1 2">
    <name type="scientific">Sagittula stellata (strain ATCC 700073 / DSM 11524 / E-37)</name>
    <dbReference type="NCBI Taxonomy" id="388399"/>
    <lineage>
        <taxon>Bacteria</taxon>
        <taxon>Pseudomonadati</taxon>
        <taxon>Pseudomonadota</taxon>
        <taxon>Alphaproteobacteria</taxon>
        <taxon>Rhodobacterales</taxon>
        <taxon>Roseobacteraceae</taxon>
        <taxon>Sagittula</taxon>
    </lineage>
</organism>
<reference evidence="1 2" key="1">
    <citation type="submission" date="2006-06" db="EMBL/GenBank/DDBJ databases">
        <authorList>
            <person name="Moran M.A."/>
            <person name="Ferriera S."/>
            <person name="Johnson J."/>
            <person name="Kravitz S."/>
            <person name="Beeson K."/>
            <person name="Sutton G."/>
            <person name="Rogers Y.-H."/>
            <person name="Friedman R."/>
            <person name="Frazier M."/>
            <person name="Venter J.C."/>
        </authorList>
    </citation>
    <scope>NUCLEOTIDE SEQUENCE [LARGE SCALE GENOMIC DNA]</scope>
    <source>
        <strain evidence="1 2">E-37</strain>
    </source>
</reference>
<name>A3K0K8_SAGS3</name>
<protein>
    <submittedName>
        <fullName evidence="1">Uncharacterized protein</fullName>
    </submittedName>
</protein>
<proteinExistence type="predicted"/>
<accession>A3K0K8</accession>
<dbReference type="RefSeq" id="WP_005856907.1">
    <property type="nucleotide sequence ID" value="NZ_AAYA01000003.1"/>
</dbReference>
<dbReference type="AlphaFoldDB" id="A3K0K8"/>
<gene>
    <name evidence="1" type="ORF">SSE37_23814</name>
</gene>
<keyword evidence="2" id="KW-1185">Reference proteome</keyword>
<sequence>MRDFLEDVDRHGAMPRRFKPLTGQLGRIGDRAADVNAGLDGLEFRLLRLEAEALLLALPSVPLARDDS</sequence>
<dbReference type="EMBL" id="AAYA01000003">
    <property type="protein sequence ID" value="EBA09323.1"/>
    <property type="molecule type" value="Genomic_DNA"/>
</dbReference>
<dbReference type="Proteomes" id="UP000005713">
    <property type="component" value="Unassembled WGS sequence"/>
</dbReference>
<evidence type="ECO:0000313" key="2">
    <source>
        <dbReference type="Proteomes" id="UP000005713"/>
    </source>
</evidence>
<comment type="caution">
    <text evidence="1">The sequence shown here is derived from an EMBL/GenBank/DDBJ whole genome shotgun (WGS) entry which is preliminary data.</text>
</comment>